<evidence type="ECO:0000259" key="2">
    <source>
        <dbReference type="Pfam" id="PF00582"/>
    </source>
</evidence>
<evidence type="ECO:0000313" key="4">
    <source>
        <dbReference type="Proteomes" id="UP000663203"/>
    </source>
</evidence>
<evidence type="ECO:0000313" key="3">
    <source>
        <dbReference type="EMBL" id="QSX00706.1"/>
    </source>
</evidence>
<comment type="similarity">
    <text evidence="1">Belongs to the universal stress protein A family.</text>
</comment>
<evidence type="ECO:0000256" key="1">
    <source>
        <dbReference type="ARBA" id="ARBA00008791"/>
    </source>
</evidence>
<dbReference type="Gene3D" id="3.40.50.620">
    <property type="entry name" value="HUPs"/>
    <property type="match status" value="1"/>
</dbReference>
<dbReference type="KEGG" id="hakz:J0X25_07035"/>
<dbReference type="InterPro" id="IPR014729">
    <property type="entry name" value="Rossmann-like_a/b/a_fold"/>
</dbReference>
<dbReference type="InterPro" id="IPR006016">
    <property type="entry name" value="UspA"/>
</dbReference>
<dbReference type="EMBL" id="CP071462">
    <property type="protein sequence ID" value="QSX00706.1"/>
    <property type="molecule type" value="Genomic_DNA"/>
</dbReference>
<protein>
    <submittedName>
        <fullName evidence="3">Universal stress protein</fullName>
    </submittedName>
</protein>
<sequence>MISRVLVPMDGSEMSEHALEYTLAAHPDAEITVLTVVGEPSPLWGEATGLALADDLEAMAEEHAEAVFDRARDLVEASDGEPTLETVVELGHPVRAILDRAGDHDAIVVGSHSGSLADRLFVGNVAEKVVRQSPVPVTVVR</sequence>
<dbReference type="PRINTS" id="PR01438">
    <property type="entry name" value="UNVRSLSTRESS"/>
</dbReference>
<proteinExistence type="inferred from homology"/>
<name>A0A8A2VJQ4_9EURY</name>
<dbReference type="PANTHER" id="PTHR46268">
    <property type="entry name" value="STRESS RESPONSE PROTEIN NHAX"/>
    <property type="match status" value="1"/>
</dbReference>
<dbReference type="PANTHER" id="PTHR46268:SF6">
    <property type="entry name" value="UNIVERSAL STRESS PROTEIN UP12"/>
    <property type="match status" value="1"/>
</dbReference>
<dbReference type="CDD" id="cd00293">
    <property type="entry name" value="USP-like"/>
    <property type="match status" value="1"/>
</dbReference>
<dbReference type="AlphaFoldDB" id="A0A8A2VJQ4"/>
<dbReference type="Pfam" id="PF00582">
    <property type="entry name" value="Usp"/>
    <property type="match status" value="1"/>
</dbReference>
<dbReference type="GeneID" id="63187046"/>
<feature type="domain" description="UspA" evidence="2">
    <location>
        <begin position="1"/>
        <end position="141"/>
    </location>
</feature>
<dbReference type="RefSeq" id="WP_207290425.1">
    <property type="nucleotide sequence ID" value="NZ_CP071462.1"/>
</dbReference>
<accession>A0A8A2VJQ4</accession>
<gene>
    <name evidence="3" type="ORF">J0X25_07035</name>
</gene>
<reference evidence="3 4" key="1">
    <citation type="submission" date="2021-03" db="EMBL/GenBank/DDBJ databases">
        <title>Haloterrigena longa sp. nov. and Haloterrigena limicola sp. nov., extremely halophilic archaea isolated from a salt lake.</title>
        <authorList>
            <person name="Henglin C."/>
        </authorList>
    </citation>
    <scope>NUCLEOTIDE SEQUENCE [LARGE SCALE GENOMIC DNA]</scope>
    <source>
        <strain evidence="3 4">KZCA68</strain>
    </source>
</reference>
<keyword evidence="4" id="KW-1185">Reference proteome</keyword>
<dbReference type="InterPro" id="IPR006015">
    <property type="entry name" value="Universal_stress_UspA"/>
</dbReference>
<organism evidence="3 4">
    <name type="scientific">Haloterrigena alkaliphila</name>
    <dbReference type="NCBI Taxonomy" id="2816475"/>
    <lineage>
        <taxon>Archaea</taxon>
        <taxon>Methanobacteriati</taxon>
        <taxon>Methanobacteriota</taxon>
        <taxon>Stenosarchaea group</taxon>
        <taxon>Halobacteria</taxon>
        <taxon>Halobacteriales</taxon>
        <taxon>Natrialbaceae</taxon>
        <taxon>Haloterrigena</taxon>
    </lineage>
</organism>
<dbReference type="SUPFAM" id="SSF52402">
    <property type="entry name" value="Adenine nucleotide alpha hydrolases-like"/>
    <property type="match status" value="1"/>
</dbReference>
<dbReference type="Proteomes" id="UP000663203">
    <property type="component" value="Chromosome"/>
</dbReference>